<dbReference type="AlphaFoldDB" id="F6YHB7"/>
<dbReference type="Proteomes" id="UP000008144">
    <property type="component" value="Chromosome 1"/>
</dbReference>
<dbReference type="OMA" id="VEMCFFT"/>
<evidence type="ECO:0000313" key="4">
    <source>
        <dbReference type="Proteomes" id="UP000008144"/>
    </source>
</evidence>
<feature type="transmembrane region" description="Helical" evidence="1">
    <location>
        <begin position="187"/>
        <end position="211"/>
    </location>
</feature>
<keyword evidence="2" id="KW-0732">Signal</keyword>
<accession>F6YHB7</accession>
<reference evidence="3" key="3">
    <citation type="submission" date="2025-08" db="UniProtKB">
        <authorList>
            <consortium name="Ensembl"/>
        </authorList>
    </citation>
    <scope>IDENTIFICATION</scope>
</reference>
<protein>
    <submittedName>
        <fullName evidence="3">Uncharacterized protein</fullName>
    </submittedName>
</protein>
<keyword evidence="4" id="KW-1185">Reference proteome</keyword>
<dbReference type="Ensembl" id="ENSCINT00000010768.3">
    <property type="protein sequence ID" value="ENSCINP00000010768.3"/>
    <property type="gene ID" value="ENSCING00000005237.3"/>
</dbReference>
<reference evidence="3" key="4">
    <citation type="submission" date="2025-09" db="UniProtKB">
        <authorList>
            <consortium name="Ensembl"/>
        </authorList>
    </citation>
    <scope>IDENTIFICATION</scope>
</reference>
<keyword evidence="1" id="KW-1133">Transmembrane helix</keyword>
<dbReference type="GeneTree" id="ENSGT00390000006667"/>
<organism evidence="3 4">
    <name type="scientific">Ciona intestinalis</name>
    <name type="common">Transparent sea squirt</name>
    <name type="synonym">Ascidia intestinalis</name>
    <dbReference type="NCBI Taxonomy" id="7719"/>
    <lineage>
        <taxon>Eukaryota</taxon>
        <taxon>Metazoa</taxon>
        <taxon>Chordata</taxon>
        <taxon>Tunicata</taxon>
        <taxon>Ascidiacea</taxon>
        <taxon>Phlebobranchia</taxon>
        <taxon>Cionidae</taxon>
        <taxon>Ciona</taxon>
    </lineage>
</organism>
<evidence type="ECO:0000256" key="2">
    <source>
        <dbReference type="SAM" id="SignalP"/>
    </source>
</evidence>
<evidence type="ECO:0000256" key="1">
    <source>
        <dbReference type="SAM" id="Phobius"/>
    </source>
</evidence>
<dbReference type="InParanoid" id="F6YHB7"/>
<reference evidence="4" key="1">
    <citation type="journal article" date="2002" name="Science">
        <title>The draft genome of Ciona intestinalis: insights into chordate and vertebrate origins.</title>
        <authorList>
            <person name="Dehal P."/>
            <person name="Satou Y."/>
            <person name="Campbell R.K."/>
            <person name="Chapman J."/>
            <person name="Degnan B."/>
            <person name="De Tomaso A."/>
            <person name="Davidson B."/>
            <person name="Di Gregorio A."/>
            <person name="Gelpke M."/>
            <person name="Goodstein D.M."/>
            <person name="Harafuji N."/>
            <person name="Hastings K.E."/>
            <person name="Ho I."/>
            <person name="Hotta K."/>
            <person name="Huang W."/>
            <person name="Kawashima T."/>
            <person name="Lemaire P."/>
            <person name="Martinez D."/>
            <person name="Meinertzhagen I.A."/>
            <person name="Necula S."/>
            <person name="Nonaka M."/>
            <person name="Putnam N."/>
            <person name="Rash S."/>
            <person name="Saiga H."/>
            <person name="Satake M."/>
            <person name="Terry A."/>
            <person name="Yamada L."/>
            <person name="Wang H.G."/>
            <person name="Awazu S."/>
            <person name="Azumi K."/>
            <person name="Boore J."/>
            <person name="Branno M."/>
            <person name="Chin-Bow S."/>
            <person name="DeSantis R."/>
            <person name="Doyle S."/>
            <person name="Francino P."/>
            <person name="Keys D.N."/>
            <person name="Haga S."/>
            <person name="Hayashi H."/>
            <person name="Hino K."/>
            <person name="Imai K.S."/>
            <person name="Inaba K."/>
            <person name="Kano S."/>
            <person name="Kobayashi K."/>
            <person name="Kobayashi M."/>
            <person name="Lee B.I."/>
            <person name="Makabe K.W."/>
            <person name="Manohar C."/>
            <person name="Matassi G."/>
            <person name="Medina M."/>
            <person name="Mochizuki Y."/>
            <person name="Mount S."/>
            <person name="Morishita T."/>
            <person name="Miura S."/>
            <person name="Nakayama A."/>
            <person name="Nishizaka S."/>
            <person name="Nomoto H."/>
            <person name="Ohta F."/>
            <person name="Oishi K."/>
            <person name="Rigoutsos I."/>
            <person name="Sano M."/>
            <person name="Sasaki A."/>
            <person name="Sasakura Y."/>
            <person name="Shoguchi E."/>
            <person name="Shin-i T."/>
            <person name="Spagnuolo A."/>
            <person name="Stainier D."/>
            <person name="Suzuki M.M."/>
            <person name="Tassy O."/>
            <person name="Takatori N."/>
            <person name="Tokuoka M."/>
            <person name="Yagi K."/>
            <person name="Yoshizaki F."/>
            <person name="Wada S."/>
            <person name="Zhang C."/>
            <person name="Hyatt P.D."/>
            <person name="Larimer F."/>
            <person name="Detter C."/>
            <person name="Doggett N."/>
            <person name="Glavina T."/>
            <person name="Hawkins T."/>
            <person name="Richardson P."/>
            <person name="Lucas S."/>
            <person name="Kohara Y."/>
            <person name="Levine M."/>
            <person name="Satoh N."/>
            <person name="Rokhsar D.S."/>
        </authorList>
    </citation>
    <scope>NUCLEOTIDE SEQUENCE [LARGE SCALE GENOMIC DNA]</scope>
</reference>
<reference evidence="3" key="2">
    <citation type="journal article" date="2008" name="Genome Biol.">
        <title>Improved genome assembly and evidence-based global gene model set for the chordate Ciona intestinalis: new insight into intron and operon populations.</title>
        <authorList>
            <person name="Satou Y."/>
            <person name="Mineta K."/>
            <person name="Ogasawara M."/>
            <person name="Sasakura Y."/>
            <person name="Shoguchi E."/>
            <person name="Ueno K."/>
            <person name="Yamada L."/>
            <person name="Matsumoto J."/>
            <person name="Wasserscheid J."/>
            <person name="Dewar K."/>
            <person name="Wiley G.B."/>
            <person name="Macmil S.L."/>
            <person name="Roe B.A."/>
            <person name="Zeller R.W."/>
            <person name="Hastings K.E."/>
            <person name="Lemaire P."/>
            <person name="Lindquist E."/>
            <person name="Endo T."/>
            <person name="Hotta K."/>
            <person name="Inaba K."/>
        </authorList>
    </citation>
    <scope>NUCLEOTIDE SEQUENCE [LARGE SCALE GENOMIC DNA]</scope>
    <source>
        <strain evidence="3">wild type</strain>
    </source>
</reference>
<feature type="chain" id="PRO_5003345980" evidence="2">
    <location>
        <begin position="19"/>
        <end position="263"/>
    </location>
</feature>
<evidence type="ECO:0000313" key="3">
    <source>
        <dbReference type="Ensembl" id="ENSCINP00000010768.3"/>
    </source>
</evidence>
<dbReference type="HOGENOM" id="CLU_1153903_0_0_1"/>
<feature type="signal peptide" evidence="2">
    <location>
        <begin position="1"/>
        <end position="18"/>
    </location>
</feature>
<name>F6YHB7_CIOIN</name>
<keyword evidence="1" id="KW-0472">Membrane</keyword>
<proteinExistence type="predicted"/>
<keyword evidence="1" id="KW-0812">Transmembrane</keyword>
<dbReference type="EMBL" id="EAAA01000145">
    <property type="status" value="NOT_ANNOTATED_CDS"/>
    <property type="molecule type" value="Genomic_DNA"/>
</dbReference>
<sequence length="263" mass="29729">MCLSHILLTFVAIHLIHSTTVEKKCSWLSLQEGKDYCNIPHSEINCYLQHAFDHSRNTNGLLPLWVEMCFFTTPKNFVGKEQDYNCTVLLEGGPVICNTTRSKTKNFTSNCTLGLFWQTHMLFPSGYIEDNLLGKSGSCKDEYQAVWHDTNTVYAADRYLAIYGNETLDFSGNNDWLRISKVQSFTWTSGVIAVVVLSIVTVIFGATFCIYKVKKVVKKSLTFDCEEDVNVKQLELVLKYTEPSISTQSDISETAEAISSHEL</sequence>